<dbReference type="RefSeq" id="WP_070661054.1">
    <property type="nucleotide sequence ID" value="NZ_CAURLQ010000039.1"/>
</dbReference>
<keyword evidence="1" id="KW-0812">Transmembrane</keyword>
<evidence type="ECO:0000313" key="3">
    <source>
        <dbReference type="Proteomes" id="UP000219947"/>
    </source>
</evidence>
<name>A0A2A8D6A5_9MICC</name>
<keyword evidence="1" id="KW-0472">Membrane</keyword>
<feature type="transmembrane region" description="Helical" evidence="1">
    <location>
        <begin position="419"/>
        <end position="441"/>
    </location>
</feature>
<dbReference type="Proteomes" id="UP000219947">
    <property type="component" value="Unassembled WGS sequence"/>
</dbReference>
<dbReference type="AlphaFoldDB" id="A0A2A8D6A5"/>
<accession>A0A2A8D6A5</accession>
<proteinExistence type="predicted"/>
<sequence length="451" mass="49401">MTTDKSCMRALHGLYERRFLRFATAFTLASVLGVAAPVLAPVPTYDHGSDFLTVARADQQDVPSPHVRNLIFVLQLKEDGTFEGHLLLGDFKGEIGQSELQDLDTYLEAVKVDNQKVESDIHSYQPYFVGKDALIPKEAQGRHVTFTANSIDQVNRDLEQLLGTKNNSISFSESTGENQELLSTANVHIDCAGICDASMSSPPLGLVAAPASWGKSGDEALYSVNEAAKYDSGTSSVVSYTMSRRVVPEKFSSTFYISSESSLSASFQYTFSPLDAMLFSRSINEIFGASNTKTGEHNMERNEQGIGRTFTTRISNIKVQDFQRLLNNYMPGSEVSLEKGENDQLTLRAKLVADAKVTDRFSGDSEYIVVAPDGMAVVNPPANTVVDQSDGAIHVRAKGINTATMEIHMQKAPRNYRPIMIAGIVVASLLIVVLISIPIVVTRRVKKLEEE</sequence>
<feature type="transmembrane region" description="Helical" evidence="1">
    <location>
        <begin position="20"/>
        <end position="40"/>
    </location>
</feature>
<comment type="caution">
    <text evidence="2">The sequence shown here is derived from an EMBL/GenBank/DDBJ whole genome shotgun (WGS) entry which is preliminary data.</text>
</comment>
<evidence type="ECO:0000256" key="1">
    <source>
        <dbReference type="SAM" id="Phobius"/>
    </source>
</evidence>
<keyword evidence="3" id="KW-1185">Reference proteome</keyword>
<gene>
    <name evidence="2" type="ORF">CRM92_06560</name>
</gene>
<protein>
    <submittedName>
        <fullName evidence="2">Uncharacterized protein</fullName>
    </submittedName>
</protein>
<keyword evidence="1" id="KW-1133">Transmembrane helix</keyword>
<evidence type="ECO:0000313" key="2">
    <source>
        <dbReference type="EMBL" id="PEN16333.1"/>
    </source>
</evidence>
<reference evidence="2" key="1">
    <citation type="submission" date="2017-10" db="EMBL/GenBank/DDBJ databases">
        <title>Kefir isolates.</title>
        <authorList>
            <person name="Kim Y."/>
            <person name="Blasche S."/>
        </authorList>
    </citation>
    <scope>NUCLEOTIDE SEQUENCE [LARGE SCALE GENOMIC DNA]</scope>
    <source>
        <strain evidence="2">OG2-2</strain>
    </source>
</reference>
<organism evidence="2 3">
    <name type="scientific">Rothia dentocariosa</name>
    <dbReference type="NCBI Taxonomy" id="2047"/>
    <lineage>
        <taxon>Bacteria</taxon>
        <taxon>Bacillati</taxon>
        <taxon>Actinomycetota</taxon>
        <taxon>Actinomycetes</taxon>
        <taxon>Micrococcales</taxon>
        <taxon>Micrococcaceae</taxon>
        <taxon>Rothia</taxon>
    </lineage>
</organism>
<dbReference type="EMBL" id="PDEV01000002">
    <property type="protein sequence ID" value="PEN16333.1"/>
    <property type="molecule type" value="Genomic_DNA"/>
</dbReference>